<protein>
    <submittedName>
        <fullName evidence="3">Uncharacterized protein</fullName>
    </submittedName>
</protein>
<comment type="caution">
    <text evidence="3">The sequence shown here is derived from an EMBL/GenBank/DDBJ whole genome shotgun (WGS) entry which is preliminary data.</text>
</comment>
<evidence type="ECO:0000256" key="2">
    <source>
        <dbReference type="SAM" id="Phobius"/>
    </source>
</evidence>
<keyword evidence="2" id="KW-0812">Transmembrane</keyword>
<evidence type="ECO:0000313" key="4">
    <source>
        <dbReference type="Proteomes" id="UP001148299"/>
    </source>
</evidence>
<sequence length="100" mass="10656">MSQLTEDTPLLSSSRADGPESSSDESYPPTVEIHQKQCAGAIFVLTWLSALLTVSLLAFHMIAIAINYGQAGSTPSWEQELGEAAILCTTRDVNGIDISS</sequence>
<accession>A0A9W9RIK6</accession>
<reference evidence="3" key="1">
    <citation type="submission" date="2022-12" db="EMBL/GenBank/DDBJ databases">
        <authorList>
            <person name="Petersen C."/>
        </authorList>
    </citation>
    <scope>NUCLEOTIDE SEQUENCE</scope>
    <source>
        <strain evidence="3">IBT 35675</strain>
    </source>
</reference>
<keyword evidence="2" id="KW-0472">Membrane</keyword>
<dbReference type="AlphaFoldDB" id="A0A9W9RIK6"/>
<evidence type="ECO:0000256" key="1">
    <source>
        <dbReference type="SAM" id="MobiDB-lite"/>
    </source>
</evidence>
<evidence type="ECO:0000313" key="3">
    <source>
        <dbReference type="EMBL" id="KAJ5358198.1"/>
    </source>
</evidence>
<proteinExistence type="predicted"/>
<dbReference type="Proteomes" id="UP001148299">
    <property type="component" value="Unassembled WGS sequence"/>
</dbReference>
<dbReference type="EMBL" id="JAPZBR010000003">
    <property type="protein sequence ID" value="KAJ5358198.1"/>
    <property type="molecule type" value="Genomic_DNA"/>
</dbReference>
<feature type="region of interest" description="Disordered" evidence="1">
    <location>
        <begin position="1"/>
        <end position="30"/>
    </location>
</feature>
<feature type="compositionally biased region" description="Polar residues" evidence="1">
    <location>
        <begin position="1"/>
        <end position="25"/>
    </location>
</feature>
<organism evidence="3 4">
    <name type="scientific">Penicillium brevicompactum</name>
    <dbReference type="NCBI Taxonomy" id="5074"/>
    <lineage>
        <taxon>Eukaryota</taxon>
        <taxon>Fungi</taxon>
        <taxon>Dikarya</taxon>
        <taxon>Ascomycota</taxon>
        <taxon>Pezizomycotina</taxon>
        <taxon>Eurotiomycetes</taxon>
        <taxon>Eurotiomycetidae</taxon>
        <taxon>Eurotiales</taxon>
        <taxon>Aspergillaceae</taxon>
        <taxon>Penicillium</taxon>
    </lineage>
</organism>
<gene>
    <name evidence="3" type="ORF">N7541_005356</name>
</gene>
<name>A0A9W9RIK6_PENBR</name>
<reference evidence="3" key="2">
    <citation type="journal article" date="2023" name="IMA Fungus">
        <title>Comparative genomic study of the Penicillium genus elucidates a diverse pangenome and 15 lateral gene transfer events.</title>
        <authorList>
            <person name="Petersen C."/>
            <person name="Sorensen T."/>
            <person name="Nielsen M.R."/>
            <person name="Sondergaard T.E."/>
            <person name="Sorensen J.L."/>
            <person name="Fitzpatrick D.A."/>
            <person name="Frisvad J.C."/>
            <person name="Nielsen K.L."/>
        </authorList>
    </citation>
    <scope>NUCLEOTIDE SEQUENCE</scope>
    <source>
        <strain evidence="3">IBT 35675</strain>
    </source>
</reference>
<keyword evidence="4" id="KW-1185">Reference proteome</keyword>
<feature type="transmembrane region" description="Helical" evidence="2">
    <location>
        <begin position="42"/>
        <end position="66"/>
    </location>
</feature>
<keyword evidence="2" id="KW-1133">Transmembrane helix</keyword>